<evidence type="ECO:0000256" key="3">
    <source>
        <dbReference type="ARBA" id="ARBA00022692"/>
    </source>
</evidence>
<name>A0A2D2CXF9_METT3</name>
<evidence type="ECO:0000256" key="2">
    <source>
        <dbReference type="ARBA" id="ARBA00022475"/>
    </source>
</evidence>
<dbReference type="InterPro" id="IPR005495">
    <property type="entry name" value="LptG/LptF_permease"/>
</dbReference>
<evidence type="ECO:0000256" key="1">
    <source>
        <dbReference type="ARBA" id="ARBA00004651"/>
    </source>
</evidence>
<dbReference type="RefSeq" id="WP_003610628.1">
    <property type="nucleotide sequence ID" value="NZ_ADVE02000001.1"/>
</dbReference>
<keyword evidence="2" id="KW-1003">Cell membrane</keyword>
<proteinExistence type="predicted"/>
<accession>A0A2D2CXF9</accession>
<evidence type="ECO:0000313" key="7">
    <source>
        <dbReference type="EMBL" id="ATQ67329.1"/>
    </source>
</evidence>
<keyword evidence="3 6" id="KW-0812">Transmembrane</keyword>
<dbReference type="STRING" id="595536.GCA_000178815_04151"/>
<keyword evidence="5 6" id="KW-0472">Membrane</keyword>
<dbReference type="Proteomes" id="UP000230709">
    <property type="component" value="Chromosome"/>
</dbReference>
<comment type="subcellular location">
    <subcellularLocation>
        <location evidence="1">Cell membrane</location>
        <topology evidence="1">Multi-pass membrane protein</topology>
    </subcellularLocation>
</comment>
<evidence type="ECO:0000256" key="6">
    <source>
        <dbReference type="SAM" id="Phobius"/>
    </source>
</evidence>
<dbReference type="NCBIfam" id="TIGR04408">
    <property type="entry name" value="LptG_lptG"/>
    <property type="match status" value="1"/>
</dbReference>
<dbReference type="GO" id="GO:0055085">
    <property type="term" value="P:transmembrane transport"/>
    <property type="evidence" value="ECO:0007669"/>
    <property type="project" value="InterPro"/>
</dbReference>
<gene>
    <name evidence="7" type="primary">lptG</name>
    <name evidence="7" type="ORF">CQW49_05040</name>
</gene>
<dbReference type="GO" id="GO:0043190">
    <property type="term" value="C:ATP-binding cassette (ABC) transporter complex"/>
    <property type="evidence" value="ECO:0007669"/>
    <property type="project" value="InterPro"/>
</dbReference>
<keyword evidence="4 6" id="KW-1133">Transmembrane helix</keyword>
<reference evidence="8" key="1">
    <citation type="submission" date="2017-10" db="EMBL/GenBank/DDBJ databases">
        <title>Completed PacBio SMRT sequence of Methylosinus trichosporium OB3b reveals presence of a third large plasmid.</title>
        <authorList>
            <person name="Charles T.C."/>
            <person name="Lynch M.D.J."/>
            <person name="Heil J.R."/>
            <person name="Cheng J."/>
        </authorList>
    </citation>
    <scope>NUCLEOTIDE SEQUENCE [LARGE SCALE GENOMIC DNA]</scope>
    <source>
        <strain evidence="8">OB3b</strain>
    </source>
</reference>
<evidence type="ECO:0000313" key="8">
    <source>
        <dbReference type="Proteomes" id="UP000230709"/>
    </source>
</evidence>
<dbReference type="EMBL" id="CP023737">
    <property type="protein sequence ID" value="ATQ67329.1"/>
    <property type="molecule type" value="Genomic_DNA"/>
</dbReference>
<evidence type="ECO:0000256" key="5">
    <source>
        <dbReference type="ARBA" id="ARBA00023136"/>
    </source>
</evidence>
<sequence>MIGLTLSRYLAARFAKTILAIFATMFCLMFVVYFVELLRRAGDIPQAGADTVALMTILRVPATAETILPFAVLFGAMTTFVDLTRKLELVVARASGVSVWQFLFPPAFVALVIGVVSVTLYNPVSAVMKQRSDQMELELFGVQGSVRVDHSKWLRLTGVDGTAILHATDYQAGGARLTEVSVNVYSKEGLFLERVEAARARLLAGVFVLEEARVNAPGEESRTVGSYLLATDLTPEQLVTATTPPQGAPFWSLLELGEKTADAGLDPTGYILQFQTLLARPLLLVAMVLVAASFSLRFFRMGGIARTVSGGVVAGFVLYIVTKLFSDLGGAGVISPLVAAWSPALVGSMLGAVSLLYSEDG</sequence>
<dbReference type="GO" id="GO:0015920">
    <property type="term" value="P:lipopolysaccharide transport"/>
    <property type="evidence" value="ECO:0007669"/>
    <property type="project" value="TreeGrafter"/>
</dbReference>
<feature type="transmembrane region" description="Helical" evidence="6">
    <location>
        <begin position="56"/>
        <end position="80"/>
    </location>
</feature>
<dbReference type="PANTHER" id="PTHR33529">
    <property type="entry name" value="SLR0882 PROTEIN-RELATED"/>
    <property type="match status" value="1"/>
</dbReference>
<dbReference type="Pfam" id="PF03739">
    <property type="entry name" value="LptF_LptG"/>
    <property type="match status" value="1"/>
</dbReference>
<dbReference type="PANTHER" id="PTHR33529:SF2">
    <property type="entry name" value="LIPOPOLYSACCHARIDE EXPORT SYSTEM PERMEASE PROTEIN LPTG"/>
    <property type="match status" value="1"/>
</dbReference>
<protein>
    <submittedName>
        <fullName evidence="7">LPS export ABC transporter permease LptG</fullName>
    </submittedName>
</protein>
<organism evidence="7 8">
    <name type="scientific">Methylosinus trichosporium (strain ATCC 35070 / NCIMB 11131 / UNIQEM 75 / OB3b)</name>
    <dbReference type="NCBI Taxonomy" id="595536"/>
    <lineage>
        <taxon>Bacteria</taxon>
        <taxon>Pseudomonadati</taxon>
        <taxon>Pseudomonadota</taxon>
        <taxon>Alphaproteobacteria</taxon>
        <taxon>Hyphomicrobiales</taxon>
        <taxon>Methylocystaceae</taxon>
        <taxon>Methylosinus</taxon>
    </lineage>
</organism>
<dbReference type="InterPro" id="IPR030923">
    <property type="entry name" value="LptG"/>
</dbReference>
<feature type="transmembrane region" description="Helical" evidence="6">
    <location>
        <begin position="277"/>
        <end position="298"/>
    </location>
</feature>
<feature type="transmembrane region" description="Helical" evidence="6">
    <location>
        <begin position="304"/>
        <end position="321"/>
    </location>
</feature>
<evidence type="ECO:0000256" key="4">
    <source>
        <dbReference type="ARBA" id="ARBA00022989"/>
    </source>
</evidence>
<dbReference type="KEGG" id="mtw:CQW49_05040"/>
<feature type="transmembrane region" description="Helical" evidence="6">
    <location>
        <begin position="14"/>
        <end position="35"/>
    </location>
</feature>
<feature type="transmembrane region" description="Helical" evidence="6">
    <location>
        <begin position="100"/>
        <end position="121"/>
    </location>
</feature>
<dbReference type="AlphaFoldDB" id="A0A2D2CXF9"/>
<keyword evidence="8" id="KW-1185">Reference proteome</keyword>
<feature type="transmembrane region" description="Helical" evidence="6">
    <location>
        <begin position="333"/>
        <end position="357"/>
    </location>
</feature>